<name>A0A364V4N2_9CORY</name>
<dbReference type="Pfam" id="PF06305">
    <property type="entry name" value="LapA_dom"/>
    <property type="match status" value="1"/>
</dbReference>
<evidence type="ECO:0000256" key="3">
    <source>
        <dbReference type="ARBA" id="ARBA00022989"/>
    </source>
</evidence>
<evidence type="ECO:0000256" key="6">
    <source>
        <dbReference type="SAM" id="Phobius"/>
    </source>
</evidence>
<feature type="transmembrane region" description="Helical" evidence="6">
    <location>
        <begin position="61"/>
        <end position="80"/>
    </location>
</feature>
<evidence type="ECO:0000256" key="5">
    <source>
        <dbReference type="SAM" id="MobiDB-lite"/>
    </source>
</evidence>
<sequence length="133" mass="14154">MGHMNRKNHSERKVASQNAEPGVAPAPTPDSAPHQSSTSTAPTKTSGTPPKVKRSMAGSTWVALILGALLLILLLVFILQNQTATQLQFFGWQAEFPVGVGMLIAAIVGALIMALVGGVRIIQLRGQVKHPRR</sequence>
<organism evidence="8 9">
    <name type="scientific">Corynebacterium heidelbergense</name>
    <dbReference type="NCBI Taxonomy" id="2055947"/>
    <lineage>
        <taxon>Bacteria</taxon>
        <taxon>Bacillati</taxon>
        <taxon>Actinomycetota</taxon>
        <taxon>Actinomycetes</taxon>
        <taxon>Mycobacteriales</taxon>
        <taxon>Corynebacteriaceae</taxon>
        <taxon>Corynebacterium</taxon>
    </lineage>
</organism>
<keyword evidence="3 6" id="KW-1133">Transmembrane helix</keyword>
<feature type="compositionally biased region" description="Basic residues" evidence="5">
    <location>
        <begin position="1"/>
        <end position="10"/>
    </location>
</feature>
<dbReference type="EMBL" id="QHCV01000076">
    <property type="protein sequence ID" value="RAV31581.1"/>
    <property type="molecule type" value="Genomic_DNA"/>
</dbReference>
<feature type="transmembrane region" description="Helical" evidence="6">
    <location>
        <begin position="100"/>
        <end position="122"/>
    </location>
</feature>
<evidence type="ECO:0000256" key="1">
    <source>
        <dbReference type="ARBA" id="ARBA00022475"/>
    </source>
</evidence>
<feature type="compositionally biased region" description="Polar residues" evidence="5">
    <location>
        <begin position="33"/>
        <end position="48"/>
    </location>
</feature>
<dbReference type="AlphaFoldDB" id="A0A364V4N2"/>
<reference evidence="8 9" key="1">
    <citation type="journal article" date="2018" name="Syst. Appl. Microbiol.">
        <title>Corynebacterium heidelbergense sp. nov., isolated from the preen glands of Egyptian geese (Alopochen aegyptiacus).</title>
        <authorList>
            <person name="Braun M.S."/>
            <person name="Wang E."/>
            <person name="Zimmermann S."/>
            <person name="Wink M."/>
        </authorList>
    </citation>
    <scope>NUCLEOTIDE SEQUENCE [LARGE SCALE GENOMIC DNA]</scope>
    <source>
        <strain evidence="8 9">647</strain>
    </source>
</reference>
<dbReference type="GO" id="GO:0005886">
    <property type="term" value="C:plasma membrane"/>
    <property type="evidence" value="ECO:0007669"/>
    <property type="project" value="InterPro"/>
</dbReference>
<protein>
    <submittedName>
        <fullName evidence="8">DUF1049 domain-containing protein</fullName>
    </submittedName>
</protein>
<evidence type="ECO:0000313" key="8">
    <source>
        <dbReference type="EMBL" id="RAV31581.1"/>
    </source>
</evidence>
<keyword evidence="2 6" id="KW-0812">Transmembrane</keyword>
<evidence type="ECO:0000256" key="4">
    <source>
        <dbReference type="ARBA" id="ARBA00023136"/>
    </source>
</evidence>
<evidence type="ECO:0000259" key="7">
    <source>
        <dbReference type="Pfam" id="PF06305"/>
    </source>
</evidence>
<accession>A0A364V4N2</accession>
<proteinExistence type="predicted"/>
<feature type="region of interest" description="Disordered" evidence="5">
    <location>
        <begin position="1"/>
        <end position="54"/>
    </location>
</feature>
<keyword evidence="4 6" id="KW-0472">Membrane</keyword>
<keyword evidence="1" id="KW-1003">Cell membrane</keyword>
<evidence type="ECO:0000256" key="2">
    <source>
        <dbReference type="ARBA" id="ARBA00022692"/>
    </source>
</evidence>
<feature type="domain" description="Lipopolysaccharide assembly protein A" evidence="7">
    <location>
        <begin position="80"/>
        <end position="130"/>
    </location>
</feature>
<evidence type="ECO:0000313" key="9">
    <source>
        <dbReference type="Proteomes" id="UP000251577"/>
    </source>
</evidence>
<dbReference type="Proteomes" id="UP000251577">
    <property type="component" value="Unassembled WGS sequence"/>
</dbReference>
<gene>
    <name evidence="8" type="ORF">DLJ54_07610</name>
</gene>
<keyword evidence="9" id="KW-1185">Reference proteome</keyword>
<comment type="caution">
    <text evidence="8">The sequence shown here is derived from an EMBL/GenBank/DDBJ whole genome shotgun (WGS) entry which is preliminary data.</text>
</comment>
<dbReference type="InterPro" id="IPR010445">
    <property type="entry name" value="LapA_dom"/>
</dbReference>